<dbReference type="InterPro" id="IPR006315">
    <property type="entry name" value="OM_autotransptr_brl_dom"/>
</dbReference>
<accession>A0ABQ6CDP3</accession>
<dbReference type="SUPFAM" id="SSF56925">
    <property type="entry name" value="OMPA-like"/>
    <property type="match status" value="1"/>
</dbReference>
<evidence type="ECO:0000256" key="4">
    <source>
        <dbReference type="ARBA" id="ARBA00023237"/>
    </source>
</evidence>
<comment type="similarity">
    <text evidence="5">Belongs to the Omp25/RopB family.</text>
</comment>
<sequence>MKFALGFAALLLSVGSAFSADLPMVKPSEPVAPVTPFDWTGPYIGLHAGYGWGHEKDNQSRLFPPAQFTTDSFNVSGFAGGLHGGYNYQLNSFVIGLEGDVDYADIDKSAHAVYLAGTEHRRLELKSDWQGSLRVRAGYAIDRLLLYGTGGVAFADGKLTSSGTEGIIRLPIPTTSSSKTHIGWTAGLGAEYAFTDHWIGRAEVRYSDFDYKTYKTFDGPVKSKWDQVVATLGASYKF</sequence>
<dbReference type="NCBIfam" id="TIGR01414">
    <property type="entry name" value="autotrans_barl"/>
    <property type="match status" value="1"/>
</dbReference>
<name>A0ABQ6CDP3_9HYPH</name>
<gene>
    <name evidence="8" type="ORF">GCM10007874_15000</name>
</gene>
<protein>
    <submittedName>
        <fullName evidence="8">Porin</fullName>
    </submittedName>
</protein>
<evidence type="ECO:0000256" key="3">
    <source>
        <dbReference type="ARBA" id="ARBA00023136"/>
    </source>
</evidence>
<dbReference type="InterPro" id="IPR051692">
    <property type="entry name" value="OMP-like"/>
</dbReference>
<feature type="chain" id="PRO_5046142023" evidence="6">
    <location>
        <begin position="20"/>
        <end position="238"/>
    </location>
</feature>
<feature type="signal peptide" evidence="6">
    <location>
        <begin position="1"/>
        <end position="19"/>
    </location>
</feature>
<proteinExistence type="inferred from homology"/>
<evidence type="ECO:0000256" key="2">
    <source>
        <dbReference type="ARBA" id="ARBA00022729"/>
    </source>
</evidence>
<keyword evidence="4" id="KW-0998">Cell outer membrane</keyword>
<comment type="subcellular location">
    <subcellularLocation>
        <location evidence="1">Cell outer membrane</location>
    </subcellularLocation>
</comment>
<dbReference type="RefSeq" id="WP_284311335.1">
    <property type="nucleotide sequence ID" value="NZ_BSPC01000013.1"/>
</dbReference>
<evidence type="ECO:0000256" key="1">
    <source>
        <dbReference type="ARBA" id="ARBA00004442"/>
    </source>
</evidence>
<comment type="caution">
    <text evidence="8">The sequence shown here is derived from an EMBL/GenBank/DDBJ whole genome shotgun (WGS) entry which is preliminary data.</text>
</comment>
<dbReference type="Pfam" id="PF13505">
    <property type="entry name" value="OMP_b-brl"/>
    <property type="match status" value="1"/>
</dbReference>
<feature type="domain" description="Outer membrane protein beta-barrel" evidence="7">
    <location>
        <begin position="38"/>
        <end position="238"/>
    </location>
</feature>
<dbReference type="InterPro" id="IPR027385">
    <property type="entry name" value="Beta-barrel_OMP"/>
</dbReference>
<dbReference type="PANTHER" id="PTHR34001:SF3">
    <property type="entry name" value="BLL7405 PROTEIN"/>
    <property type="match status" value="1"/>
</dbReference>
<evidence type="ECO:0000313" key="9">
    <source>
        <dbReference type="Proteomes" id="UP001156882"/>
    </source>
</evidence>
<evidence type="ECO:0000259" key="7">
    <source>
        <dbReference type="Pfam" id="PF13505"/>
    </source>
</evidence>
<dbReference type="PANTHER" id="PTHR34001">
    <property type="entry name" value="BLL7405 PROTEIN"/>
    <property type="match status" value="1"/>
</dbReference>
<dbReference type="EMBL" id="BSPC01000013">
    <property type="protein sequence ID" value="GLS18483.1"/>
    <property type="molecule type" value="Genomic_DNA"/>
</dbReference>
<evidence type="ECO:0000256" key="5">
    <source>
        <dbReference type="ARBA" id="ARBA00038306"/>
    </source>
</evidence>
<reference evidence="9" key="1">
    <citation type="journal article" date="2019" name="Int. J. Syst. Evol. Microbiol.">
        <title>The Global Catalogue of Microorganisms (GCM) 10K type strain sequencing project: providing services to taxonomists for standard genome sequencing and annotation.</title>
        <authorList>
            <consortium name="The Broad Institute Genomics Platform"/>
            <consortium name="The Broad Institute Genome Sequencing Center for Infectious Disease"/>
            <person name="Wu L."/>
            <person name="Ma J."/>
        </authorList>
    </citation>
    <scope>NUCLEOTIDE SEQUENCE [LARGE SCALE GENOMIC DNA]</scope>
    <source>
        <strain evidence="9">NBRC 101365</strain>
    </source>
</reference>
<evidence type="ECO:0000256" key="6">
    <source>
        <dbReference type="SAM" id="SignalP"/>
    </source>
</evidence>
<keyword evidence="2 6" id="KW-0732">Signal</keyword>
<dbReference type="InterPro" id="IPR011250">
    <property type="entry name" value="OMP/PagP_B-barrel"/>
</dbReference>
<dbReference type="Gene3D" id="2.40.160.20">
    <property type="match status" value="1"/>
</dbReference>
<keyword evidence="9" id="KW-1185">Reference proteome</keyword>
<dbReference type="Proteomes" id="UP001156882">
    <property type="component" value="Unassembled WGS sequence"/>
</dbReference>
<keyword evidence="3" id="KW-0472">Membrane</keyword>
<organism evidence="8 9">
    <name type="scientific">Labrys miyagiensis</name>
    <dbReference type="NCBI Taxonomy" id="346912"/>
    <lineage>
        <taxon>Bacteria</taxon>
        <taxon>Pseudomonadati</taxon>
        <taxon>Pseudomonadota</taxon>
        <taxon>Alphaproteobacteria</taxon>
        <taxon>Hyphomicrobiales</taxon>
        <taxon>Xanthobacteraceae</taxon>
        <taxon>Labrys</taxon>
    </lineage>
</organism>
<evidence type="ECO:0000313" key="8">
    <source>
        <dbReference type="EMBL" id="GLS18483.1"/>
    </source>
</evidence>